<feature type="chain" id="PRO_5008127870" description="Receptor ligand binding region domain-containing protein" evidence="1">
    <location>
        <begin position="17"/>
        <end position="165"/>
    </location>
</feature>
<sequence>MHWAVGVILPVVVVLAYGGTAVKSNDYSETVATFVFRFIRDHKGLKQGIVFGCDQKLLLIYKVLSQLATIGVRTRTVSIDRASYNASPVGVDGLVSSTLRRSLEFHQFVLLDMDCANAPDVLEQVSGACLSLYNGASQRCITCGPLTNGNHKWNTRSIVFILSIE</sequence>
<evidence type="ECO:0000256" key="1">
    <source>
        <dbReference type="SAM" id="SignalP"/>
    </source>
</evidence>
<keyword evidence="3" id="KW-1185">Reference proteome</keyword>
<proteinExistence type="predicted"/>
<dbReference type="Proteomes" id="UP000075883">
    <property type="component" value="Unassembled WGS sequence"/>
</dbReference>
<name>A0A182M526_9DIPT</name>
<dbReference type="AlphaFoldDB" id="A0A182M526"/>
<evidence type="ECO:0008006" key="4">
    <source>
        <dbReference type="Google" id="ProtNLM"/>
    </source>
</evidence>
<organism evidence="2 3">
    <name type="scientific">Anopheles culicifacies</name>
    <dbReference type="NCBI Taxonomy" id="139723"/>
    <lineage>
        <taxon>Eukaryota</taxon>
        <taxon>Metazoa</taxon>
        <taxon>Ecdysozoa</taxon>
        <taxon>Arthropoda</taxon>
        <taxon>Hexapoda</taxon>
        <taxon>Insecta</taxon>
        <taxon>Pterygota</taxon>
        <taxon>Neoptera</taxon>
        <taxon>Endopterygota</taxon>
        <taxon>Diptera</taxon>
        <taxon>Nematocera</taxon>
        <taxon>Culicoidea</taxon>
        <taxon>Culicidae</taxon>
        <taxon>Anophelinae</taxon>
        <taxon>Anopheles</taxon>
        <taxon>culicifacies species complex</taxon>
    </lineage>
</organism>
<protein>
    <recommendedName>
        <fullName evidence="4">Receptor ligand binding region domain-containing protein</fullName>
    </recommendedName>
</protein>
<evidence type="ECO:0000313" key="3">
    <source>
        <dbReference type="Proteomes" id="UP000075883"/>
    </source>
</evidence>
<accession>A0A182M526</accession>
<reference evidence="2" key="2">
    <citation type="submission" date="2020-05" db="UniProtKB">
        <authorList>
            <consortium name="EnsemblMetazoa"/>
        </authorList>
    </citation>
    <scope>IDENTIFICATION</scope>
    <source>
        <strain evidence="2">A-37</strain>
    </source>
</reference>
<dbReference type="EMBL" id="AXCM01019409">
    <property type="status" value="NOT_ANNOTATED_CDS"/>
    <property type="molecule type" value="Genomic_DNA"/>
</dbReference>
<reference evidence="3" key="1">
    <citation type="submission" date="2013-09" db="EMBL/GenBank/DDBJ databases">
        <title>The Genome Sequence of Anopheles culicifacies species A.</title>
        <authorList>
            <consortium name="The Broad Institute Genomics Platform"/>
            <person name="Neafsey D.E."/>
            <person name="Besansky N."/>
            <person name="Howell P."/>
            <person name="Walton C."/>
            <person name="Young S.K."/>
            <person name="Zeng Q."/>
            <person name="Gargeya S."/>
            <person name="Fitzgerald M."/>
            <person name="Haas B."/>
            <person name="Abouelleil A."/>
            <person name="Allen A.W."/>
            <person name="Alvarado L."/>
            <person name="Arachchi H.M."/>
            <person name="Berlin A.M."/>
            <person name="Chapman S.B."/>
            <person name="Gainer-Dewar J."/>
            <person name="Goldberg J."/>
            <person name="Griggs A."/>
            <person name="Gujja S."/>
            <person name="Hansen M."/>
            <person name="Howarth C."/>
            <person name="Imamovic A."/>
            <person name="Ireland A."/>
            <person name="Larimer J."/>
            <person name="McCowan C."/>
            <person name="Murphy C."/>
            <person name="Pearson M."/>
            <person name="Poon T.W."/>
            <person name="Priest M."/>
            <person name="Roberts A."/>
            <person name="Saif S."/>
            <person name="Shea T."/>
            <person name="Sisk P."/>
            <person name="Sykes S."/>
            <person name="Wortman J."/>
            <person name="Nusbaum C."/>
            <person name="Birren B."/>
        </authorList>
    </citation>
    <scope>NUCLEOTIDE SEQUENCE [LARGE SCALE GENOMIC DNA]</scope>
    <source>
        <strain evidence="3">A-37</strain>
    </source>
</reference>
<evidence type="ECO:0000313" key="2">
    <source>
        <dbReference type="EnsemblMetazoa" id="ACUA009655-PA"/>
    </source>
</evidence>
<keyword evidence="1" id="KW-0732">Signal</keyword>
<dbReference type="VEuPathDB" id="VectorBase:ACUA009655"/>
<dbReference type="EnsemblMetazoa" id="ACUA009655-RA">
    <property type="protein sequence ID" value="ACUA009655-PA"/>
    <property type="gene ID" value="ACUA009655"/>
</dbReference>
<feature type="signal peptide" evidence="1">
    <location>
        <begin position="1"/>
        <end position="16"/>
    </location>
</feature>